<dbReference type="GO" id="GO:0048476">
    <property type="term" value="C:Holliday junction resolvase complex"/>
    <property type="evidence" value="ECO:0007669"/>
    <property type="project" value="InterPro"/>
</dbReference>
<comment type="cofactor">
    <cofactor evidence="1">
        <name>Mg(2+)</name>
        <dbReference type="ChEBI" id="CHEBI:18420"/>
    </cofactor>
</comment>
<dbReference type="InterPro" id="IPR033310">
    <property type="entry name" value="Mms4/EME1/EME2"/>
</dbReference>
<keyword evidence="7" id="KW-0378">Hydrolase</keyword>
<accession>A0AAN8PMJ4</accession>
<dbReference type="GO" id="GO:0005634">
    <property type="term" value="C:nucleus"/>
    <property type="evidence" value="ECO:0007669"/>
    <property type="project" value="UniProtKB-SubCell"/>
</dbReference>
<dbReference type="GO" id="GO:0008821">
    <property type="term" value="F:crossover junction DNA endonuclease activity"/>
    <property type="evidence" value="ECO:0007669"/>
    <property type="project" value="TreeGrafter"/>
</dbReference>
<dbReference type="Proteomes" id="UP001372834">
    <property type="component" value="Unassembled WGS sequence"/>
</dbReference>
<dbReference type="PANTHER" id="PTHR21077">
    <property type="entry name" value="EME1 PROTEIN"/>
    <property type="match status" value="1"/>
</dbReference>
<protein>
    <recommendedName>
        <fullName evidence="16">Crossover junction endonuclease EME1</fullName>
    </recommendedName>
</protein>
<proteinExistence type="predicted"/>
<evidence type="ECO:0000256" key="3">
    <source>
        <dbReference type="ARBA" id="ARBA00022722"/>
    </source>
</evidence>
<dbReference type="Gene3D" id="3.40.50.10130">
    <property type="match status" value="1"/>
</dbReference>
<organism evidence="14 15">
    <name type="scientific">Polyplax serrata</name>
    <name type="common">Common mouse louse</name>
    <dbReference type="NCBI Taxonomy" id="468196"/>
    <lineage>
        <taxon>Eukaryota</taxon>
        <taxon>Metazoa</taxon>
        <taxon>Ecdysozoa</taxon>
        <taxon>Arthropoda</taxon>
        <taxon>Hexapoda</taxon>
        <taxon>Insecta</taxon>
        <taxon>Pterygota</taxon>
        <taxon>Neoptera</taxon>
        <taxon>Paraneoptera</taxon>
        <taxon>Psocodea</taxon>
        <taxon>Troctomorpha</taxon>
        <taxon>Phthiraptera</taxon>
        <taxon>Anoplura</taxon>
        <taxon>Polyplacidae</taxon>
        <taxon>Polyplax</taxon>
    </lineage>
</organism>
<sequence>MDVILLSSDSEDPVPANNSTSFSQPFNIEDDIFVCDWEDDYPVVDYNLQTEINKNQDQENQNDMLMSPLKDVKDMQCDNSKTNSNEILTTSVYDISEVSSSENEGDRDFTQKQSSLKELDNFQNVQKKSIPAPGAIKMSKEHTKQEKEKLRKEKKAEQQRQKACKAAFAENQRNLKPEENIKFLKVHIDNEIINSAAGASVISVLQQNNIQYIVEAQIKSHTITWSKRRIIKEVNEFDRIVDIVENKEENELLYVINWDNTVRLIHSNDLLSHIETIKSVYLNKNITVVMYGMEKYFEYWKNMKKNDSKKKNEKVTNVYKDVPYVTKDQLEFALTDLQLLGKHNCRLLETPEELSALVYNITKSLSQLDYKFDKQQREENDLDWFAKGDSSHTVKIDKNGVGLIKLWQQQICQFSSVGMETAQAIVSQYNSPLALLKKYEECKMNGNMDGELLLQNIQIRRELGLLSSTRRIGPQLSKKIYKFFMSDDPDAEL</sequence>
<evidence type="ECO:0000256" key="7">
    <source>
        <dbReference type="ARBA" id="ARBA00022801"/>
    </source>
</evidence>
<keyword evidence="3" id="KW-0540">Nuclease</keyword>
<comment type="subcellular location">
    <subcellularLocation>
        <location evidence="2">Nucleus</location>
    </subcellularLocation>
</comment>
<dbReference type="GO" id="GO:0000712">
    <property type="term" value="P:resolution of meiotic recombination intermediates"/>
    <property type="evidence" value="ECO:0007669"/>
    <property type="project" value="TreeGrafter"/>
</dbReference>
<dbReference type="GO" id="GO:0006302">
    <property type="term" value="P:double-strand break repair"/>
    <property type="evidence" value="ECO:0007669"/>
    <property type="project" value="TreeGrafter"/>
</dbReference>
<evidence type="ECO:0000313" key="15">
    <source>
        <dbReference type="Proteomes" id="UP001372834"/>
    </source>
</evidence>
<evidence type="ECO:0000256" key="5">
    <source>
        <dbReference type="ARBA" id="ARBA00022759"/>
    </source>
</evidence>
<evidence type="ECO:0008006" key="16">
    <source>
        <dbReference type="Google" id="ProtNLM"/>
    </source>
</evidence>
<evidence type="ECO:0000256" key="11">
    <source>
        <dbReference type="ARBA" id="ARBA00023242"/>
    </source>
</evidence>
<dbReference type="EMBL" id="JAWJWE010000003">
    <property type="protein sequence ID" value="KAK6639338.1"/>
    <property type="molecule type" value="Genomic_DNA"/>
</dbReference>
<dbReference type="CDD" id="cd20083">
    <property type="entry name" value="XPF_nuclease_EME"/>
    <property type="match status" value="1"/>
</dbReference>
<dbReference type="GO" id="GO:0031297">
    <property type="term" value="P:replication fork processing"/>
    <property type="evidence" value="ECO:0007669"/>
    <property type="project" value="TreeGrafter"/>
</dbReference>
<keyword evidence="11" id="KW-0539">Nucleus</keyword>
<evidence type="ECO:0000256" key="4">
    <source>
        <dbReference type="ARBA" id="ARBA00022723"/>
    </source>
</evidence>
<feature type="compositionally biased region" description="Basic and acidic residues" evidence="13">
    <location>
        <begin position="138"/>
        <end position="160"/>
    </location>
</feature>
<evidence type="ECO:0000256" key="2">
    <source>
        <dbReference type="ARBA" id="ARBA00004123"/>
    </source>
</evidence>
<keyword evidence="6" id="KW-0227">DNA damage</keyword>
<keyword evidence="5" id="KW-0255">Endonuclease</keyword>
<feature type="region of interest" description="Disordered" evidence="13">
    <location>
        <begin position="1"/>
        <end position="22"/>
    </location>
</feature>
<keyword evidence="8" id="KW-0460">Magnesium</keyword>
<dbReference type="GO" id="GO:0046872">
    <property type="term" value="F:metal ion binding"/>
    <property type="evidence" value="ECO:0007669"/>
    <property type="project" value="UniProtKB-KW"/>
</dbReference>
<evidence type="ECO:0000256" key="1">
    <source>
        <dbReference type="ARBA" id="ARBA00001946"/>
    </source>
</evidence>
<comment type="caution">
    <text evidence="14">The sequence shown here is derived from an EMBL/GenBank/DDBJ whole genome shotgun (WGS) entry which is preliminary data.</text>
</comment>
<dbReference type="PANTHER" id="PTHR21077:SF5">
    <property type="entry name" value="CROSSOVER JUNCTION ENDONUCLEASE MMS4"/>
    <property type="match status" value="1"/>
</dbReference>
<name>A0AAN8PMJ4_POLSC</name>
<dbReference type="InterPro" id="IPR042530">
    <property type="entry name" value="EME1/EME2_C"/>
</dbReference>
<evidence type="ECO:0000256" key="8">
    <source>
        <dbReference type="ARBA" id="ARBA00022842"/>
    </source>
</evidence>
<dbReference type="Pfam" id="PF21292">
    <property type="entry name" value="EME1-MUS81_C"/>
    <property type="match status" value="1"/>
</dbReference>
<evidence type="ECO:0000256" key="12">
    <source>
        <dbReference type="ARBA" id="ARBA00023254"/>
    </source>
</evidence>
<evidence type="ECO:0000256" key="9">
    <source>
        <dbReference type="ARBA" id="ARBA00023172"/>
    </source>
</evidence>
<gene>
    <name evidence="14" type="ORF">RUM43_007610</name>
</gene>
<dbReference type="AlphaFoldDB" id="A0AAN8PMJ4"/>
<evidence type="ECO:0000313" key="14">
    <source>
        <dbReference type="EMBL" id="KAK6639338.1"/>
    </source>
</evidence>
<reference evidence="14 15" key="1">
    <citation type="submission" date="2023-10" db="EMBL/GenBank/DDBJ databases">
        <title>Genomes of two closely related lineages of the louse Polyplax serrata with different host specificities.</title>
        <authorList>
            <person name="Martinu J."/>
            <person name="Tarabai H."/>
            <person name="Stefka J."/>
            <person name="Hypsa V."/>
        </authorList>
    </citation>
    <scope>NUCLEOTIDE SEQUENCE [LARGE SCALE GENOMIC DNA]</scope>
    <source>
        <strain evidence="14">HR10_N</strain>
    </source>
</reference>
<dbReference type="GO" id="GO:0031573">
    <property type="term" value="P:mitotic intra-S DNA damage checkpoint signaling"/>
    <property type="evidence" value="ECO:0007669"/>
    <property type="project" value="TreeGrafter"/>
</dbReference>
<evidence type="ECO:0000256" key="6">
    <source>
        <dbReference type="ARBA" id="ARBA00022763"/>
    </source>
</evidence>
<keyword evidence="12" id="KW-0469">Meiosis</keyword>
<keyword evidence="4" id="KW-0479">Metal-binding</keyword>
<keyword evidence="9" id="KW-0233">DNA recombination</keyword>
<evidence type="ECO:0000256" key="13">
    <source>
        <dbReference type="SAM" id="MobiDB-lite"/>
    </source>
</evidence>
<keyword evidence="10" id="KW-0234">DNA repair</keyword>
<dbReference type="Gene3D" id="1.10.150.670">
    <property type="entry name" value="Crossover junction endonuclease EME1, DNA-binding domain"/>
    <property type="match status" value="1"/>
</dbReference>
<evidence type="ECO:0000256" key="10">
    <source>
        <dbReference type="ARBA" id="ARBA00023204"/>
    </source>
</evidence>
<feature type="region of interest" description="Disordered" evidence="13">
    <location>
        <begin position="117"/>
        <end position="161"/>
    </location>
</feature>
<dbReference type="InterPro" id="IPR047524">
    <property type="entry name" value="XPF_nuclease_EME1_plant/arthr"/>
</dbReference>